<gene>
    <name evidence="2" type="ORF">CTEN210_16687</name>
</gene>
<evidence type="ECO:0000256" key="1">
    <source>
        <dbReference type="SAM" id="SignalP"/>
    </source>
</evidence>
<organism evidence="2 3">
    <name type="scientific">Chaetoceros tenuissimus</name>
    <dbReference type="NCBI Taxonomy" id="426638"/>
    <lineage>
        <taxon>Eukaryota</taxon>
        <taxon>Sar</taxon>
        <taxon>Stramenopiles</taxon>
        <taxon>Ochrophyta</taxon>
        <taxon>Bacillariophyta</taxon>
        <taxon>Coscinodiscophyceae</taxon>
        <taxon>Chaetocerotophycidae</taxon>
        <taxon>Chaetocerotales</taxon>
        <taxon>Chaetocerotaceae</taxon>
        <taxon>Chaetoceros</taxon>
    </lineage>
</organism>
<dbReference type="AlphaFoldDB" id="A0AAD3HEC1"/>
<name>A0AAD3HEC1_9STRA</name>
<comment type="caution">
    <text evidence="2">The sequence shown here is derived from an EMBL/GenBank/DDBJ whole genome shotgun (WGS) entry which is preliminary data.</text>
</comment>
<keyword evidence="1" id="KW-0732">Signal</keyword>
<accession>A0AAD3HEC1</accession>
<feature type="chain" id="PRO_5042217115" evidence="1">
    <location>
        <begin position="19"/>
        <end position="190"/>
    </location>
</feature>
<protein>
    <submittedName>
        <fullName evidence="2">Uncharacterized protein</fullName>
    </submittedName>
</protein>
<evidence type="ECO:0000313" key="2">
    <source>
        <dbReference type="EMBL" id="GFH60211.1"/>
    </source>
</evidence>
<sequence length="190" mass="20737">MQSILSLIALLFLPSATGFTVSSQTRVQPSSKLFASEQESTKNGKVVVDVSDLNLTMEDLEKPLPKELLYEAFQLSGYQSTSRLPDVDDEGCYWVENQDDLDVTLSIPGLRGQPAACLSVLFSTTTVSITAFGRVVWSAIQMGFSDADDCSFITEDGEGMVPIVQLNVKKRDSGKRWGGFILQVGEDSIL</sequence>
<dbReference type="Proteomes" id="UP001054902">
    <property type="component" value="Unassembled WGS sequence"/>
</dbReference>
<dbReference type="EMBL" id="BLLK01000069">
    <property type="protein sequence ID" value="GFH60211.1"/>
    <property type="molecule type" value="Genomic_DNA"/>
</dbReference>
<keyword evidence="3" id="KW-1185">Reference proteome</keyword>
<feature type="signal peptide" evidence="1">
    <location>
        <begin position="1"/>
        <end position="18"/>
    </location>
</feature>
<proteinExistence type="predicted"/>
<reference evidence="2 3" key="1">
    <citation type="journal article" date="2021" name="Sci. Rep.">
        <title>The genome of the diatom Chaetoceros tenuissimus carries an ancient integrated fragment of an extant virus.</title>
        <authorList>
            <person name="Hongo Y."/>
            <person name="Kimura K."/>
            <person name="Takaki Y."/>
            <person name="Yoshida Y."/>
            <person name="Baba S."/>
            <person name="Kobayashi G."/>
            <person name="Nagasaki K."/>
            <person name="Hano T."/>
            <person name="Tomaru Y."/>
        </authorList>
    </citation>
    <scope>NUCLEOTIDE SEQUENCE [LARGE SCALE GENOMIC DNA]</scope>
    <source>
        <strain evidence="2 3">NIES-3715</strain>
    </source>
</reference>
<evidence type="ECO:0000313" key="3">
    <source>
        <dbReference type="Proteomes" id="UP001054902"/>
    </source>
</evidence>